<dbReference type="PANTHER" id="PTHR43776:SF7">
    <property type="entry name" value="D,D-DIPEPTIDE TRANSPORT ATP-BINDING PROTEIN DDPF-RELATED"/>
    <property type="match status" value="1"/>
</dbReference>
<gene>
    <name evidence="6" type="ORF">LWF01_16100</name>
</gene>
<dbReference type="RefSeq" id="WP_349638385.1">
    <property type="nucleotide sequence ID" value="NZ_CP090958.1"/>
</dbReference>
<dbReference type="PROSITE" id="PS00211">
    <property type="entry name" value="ABC_TRANSPORTER_1"/>
    <property type="match status" value="1"/>
</dbReference>
<dbReference type="Gene3D" id="3.40.50.300">
    <property type="entry name" value="P-loop containing nucleotide triphosphate hydrolases"/>
    <property type="match status" value="1"/>
</dbReference>
<accession>A0ABY8QRG4</accession>
<evidence type="ECO:0000256" key="3">
    <source>
        <dbReference type="ARBA" id="ARBA00022741"/>
    </source>
</evidence>
<evidence type="ECO:0000313" key="6">
    <source>
        <dbReference type="EMBL" id="WGW11595.1"/>
    </source>
</evidence>
<evidence type="ECO:0000313" key="7">
    <source>
        <dbReference type="Proteomes" id="UP001209083"/>
    </source>
</evidence>
<dbReference type="CDD" id="cd03257">
    <property type="entry name" value="ABC_NikE_OppD_transporters"/>
    <property type="match status" value="1"/>
</dbReference>
<name>A0ABY8QRG4_9MICO</name>
<organism evidence="6 7">
    <name type="scientific">Saxibacter everestensis</name>
    <dbReference type="NCBI Taxonomy" id="2909229"/>
    <lineage>
        <taxon>Bacteria</taxon>
        <taxon>Bacillati</taxon>
        <taxon>Actinomycetota</taxon>
        <taxon>Actinomycetes</taxon>
        <taxon>Micrococcales</taxon>
        <taxon>Brevibacteriaceae</taxon>
        <taxon>Saxibacter</taxon>
    </lineage>
</organism>
<evidence type="ECO:0000256" key="2">
    <source>
        <dbReference type="ARBA" id="ARBA00022448"/>
    </source>
</evidence>
<dbReference type="EMBL" id="CP090958">
    <property type="protein sequence ID" value="WGW11595.1"/>
    <property type="molecule type" value="Genomic_DNA"/>
</dbReference>
<dbReference type="GO" id="GO:0005524">
    <property type="term" value="F:ATP binding"/>
    <property type="evidence" value="ECO:0007669"/>
    <property type="project" value="UniProtKB-KW"/>
</dbReference>
<keyword evidence="4 6" id="KW-0067">ATP-binding</keyword>
<evidence type="ECO:0000256" key="1">
    <source>
        <dbReference type="ARBA" id="ARBA00005417"/>
    </source>
</evidence>
<dbReference type="InterPro" id="IPR003593">
    <property type="entry name" value="AAA+_ATPase"/>
</dbReference>
<dbReference type="PANTHER" id="PTHR43776">
    <property type="entry name" value="TRANSPORT ATP-BINDING PROTEIN"/>
    <property type="match status" value="1"/>
</dbReference>
<keyword evidence="7" id="KW-1185">Reference proteome</keyword>
<dbReference type="InterPro" id="IPR050319">
    <property type="entry name" value="ABC_transp_ATP-bind"/>
</dbReference>
<dbReference type="SUPFAM" id="SSF52540">
    <property type="entry name" value="P-loop containing nucleoside triphosphate hydrolases"/>
    <property type="match status" value="1"/>
</dbReference>
<dbReference type="Proteomes" id="UP001209083">
    <property type="component" value="Chromosome"/>
</dbReference>
<evidence type="ECO:0000256" key="4">
    <source>
        <dbReference type="ARBA" id="ARBA00022840"/>
    </source>
</evidence>
<comment type="similarity">
    <text evidence="1">Belongs to the ABC transporter superfamily.</text>
</comment>
<sequence>MSSLEFSDVTVTFGHGSSSFDAVRRVSLVVPEGGILGLVGESGSGKSTLARAAVGLVEPSSGDILLDGSPVTHARGVAARQRQRIQMIFQDPQSCLDPRRTVGQSVDESLTALDRRRRQRPRPVVDRDTEIARLLETVNLDPDYAHRLPGALSGGQRQRVAIARALAAGPDVLLADEITSALDVSVQGSVLNLLRELQEALQLTVLFISHNLAVVRHVCERVAVMLHGEIVEEGHVLDVLEDPQHEYTKRLLAAVPQIGVPLFPADSR</sequence>
<feature type="domain" description="AAA+ ATPase" evidence="5">
    <location>
        <begin position="32"/>
        <end position="229"/>
    </location>
</feature>
<protein>
    <submittedName>
        <fullName evidence="6">ABC transporter ATP-binding protein</fullName>
    </submittedName>
</protein>
<keyword evidence="3" id="KW-0547">Nucleotide-binding</keyword>
<dbReference type="InterPro" id="IPR017871">
    <property type="entry name" value="ABC_transporter-like_CS"/>
</dbReference>
<dbReference type="Pfam" id="PF00005">
    <property type="entry name" value="ABC_tran"/>
    <property type="match status" value="1"/>
</dbReference>
<keyword evidence="2" id="KW-0813">Transport</keyword>
<reference evidence="6 7" key="1">
    <citation type="submission" date="2023-05" db="EMBL/GenBank/DDBJ databases">
        <title>Lithophilousrod everest ZFBP1038 complete genpme.</title>
        <authorList>
            <person name="Tian M."/>
        </authorList>
    </citation>
    <scope>NUCLEOTIDE SEQUENCE [LARGE SCALE GENOMIC DNA]</scope>
    <source>
        <strain evidence="6 7">ZFBP1038</strain>
    </source>
</reference>
<dbReference type="SMART" id="SM00382">
    <property type="entry name" value="AAA"/>
    <property type="match status" value="1"/>
</dbReference>
<dbReference type="InterPro" id="IPR003439">
    <property type="entry name" value="ABC_transporter-like_ATP-bd"/>
</dbReference>
<proteinExistence type="inferred from homology"/>
<evidence type="ECO:0000259" key="5">
    <source>
        <dbReference type="SMART" id="SM00382"/>
    </source>
</evidence>
<dbReference type="InterPro" id="IPR027417">
    <property type="entry name" value="P-loop_NTPase"/>
</dbReference>